<reference evidence="2" key="1">
    <citation type="submission" date="2021-01" db="UniProtKB">
        <authorList>
            <consortium name="EnsemblMetazoa"/>
        </authorList>
    </citation>
    <scope>IDENTIFICATION</scope>
</reference>
<keyword evidence="3" id="KW-1185">Reference proteome</keyword>
<dbReference type="InterPro" id="IPR002110">
    <property type="entry name" value="Ankyrin_rpt"/>
</dbReference>
<dbReference type="Proteomes" id="UP000594262">
    <property type="component" value="Unplaced"/>
</dbReference>
<keyword evidence="1" id="KW-0040">ANK repeat</keyword>
<dbReference type="EnsemblMetazoa" id="CLYHEMT000686.1">
    <property type="protein sequence ID" value="CLYHEMP000686.1"/>
    <property type="gene ID" value="CLYHEMG000686"/>
</dbReference>
<dbReference type="InterPro" id="IPR039195">
    <property type="entry name" value="ANKRD40"/>
</dbReference>
<name>A0A7M5USJ2_9CNID</name>
<dbReference type="Pfam" id="PF12796">
    <property type="entry name" value="Ank_2"/>
    <property type="match status" value="1"/>
</dbReference>
<dbReference type="PROSITE" id="PS50297">
    <property type="entry name" value="ANK_REP_REGION"/>
    <property type="match status" value="1"/>
</dbReference>
<dbReference type="PANTHER" id="PTHR24192:SF3">
    <property type="entry name" value="ANKYRIN REPEAT DOMAIN 40"/>
    <property type="match status" value="1"/>
</dbReference>
<accession>A0A7M5USJ2</accession>
<organism evidence="2 3">
    <name type="scientific">Clytia hemisphaerica</name>
    <dbReference type="NCBI Taxonomy" id="252671"/>
    <lineage>
        <taxon>Eukaryota</taxon>
        <taxon>Metazoa</taxon>
        <taxon>Cnidaria</taxon>
        <taxon>Hydrozoa</taxon>
        <taxon>Hydroidolina</taxon>
        <taxon>Leptothecata</taxon>
        <taxon>Obeliida</taxon>
        <taxon>Clytiidae</taxon>
        <taxon>Clytia</taxon>
    </lineage>
</organism>
<sequence length="253" mass="28675">MSMMEELNEKLREACCMGDNESVYRYLTQGADVNSKNKMNGWTCLHWAAKRGHTNLVEVLLRSNADPNVLNDKQQTALEVADLDSVKDILKDKSNVGSSFKPVQAGENDTTGVKFVPNYLAHPVFPYGANQQQRTVYPPAAFQPSVTTGTTASQSHVISGNDSEDDELVLRVRYPKSNEMDFIEIELDMNELTYDNLVKTCTNEFKIDTALEICKIRKLPNVIVRKDKDMKRLKPFQELEIFTGKRKSVDDFQ</sequence>
<evidence type="ECO:0000313" key="2">
    <source>
        <dbReference type="EnsemblMetazoa" id="CLYHEMP000686.1"/>
    </source>
</evidence>
<dbReference type="SUPFAM" id="SSF48403">
    <property type="entry name" value="Ankyrin repeat"/>
    <property type="match status" value="1"/>
</dbReference>
<dbReference type="GeneID" id="136800069"/>
<protein>
    <submittedName>
        <fullName evidence="2">Uncharacterized protein</fullName>
    </submittedName>
</protein>
<dbReference type="SMART" id="SM00248">
    <property type="entry name" value="ANK"/>
    <property type="match status" value="1"/>
</dbReference>
<evidence type="ECO:0000313" key="3">
    <source>
        <dbReference type="Proteomes" id="UP000594262"/>
    </source>
</evidence>
<dbReference type="AlphaFoldDB" id="A0A7M5USJ2"/>
<proteinExistence type="predicted"/>
<dbReference type="InterPro" id="IPR036770">
    <property type="entry name" value="Ankyrin_rpt-contain_sf"/>
</dbReference>
<dbReference type="Gene3D" id="1.25.40.20">
    <property type="entry name" value="Ankyrin repeat-containing domain"/>
    <property type="match status" value="1"/>
</dbReference>
<feature type="repeat" description="ANK" evidence="1">
    <location>
        <begin position="40"/>
        <end position="72"/>
    </location>
</feature>
<evidence type="ECO:0000256" key="1">
    <source>
        <dbReference type="PROSITE-ProRule" id="PRU00023"/>
    </source>
</evidence>
<dbReference type="PROSITE" id="PS50088">
    <property type="entry name" value="ANK_REPEAT"/>
    <property type="match status" value="1"/>
</dbReference>
<dbReference type="OrthoDB" id="194358at2759"/>
<dbReference type="PANTHER" id="PTHR24192">
    <property type="entry name" value="ANKYRIN REPEAT DOMAIN 40"/>
    <property type="match status" value="1"/>
</dbReference>
<dbReference type="RefSeq" id="XP_066912780.1">
    <property type="nucleotide sequence ID" value="XM_067056679.1"/>
</dbReference>